<sequence length="72" mass="7921">MPTAAVDILLCLPAEPRVLPALSPSMHQRLRVEESAISNGNEKHRGSCKSADYHSSVNHPSSWRSHGESHHI</sequence>
<keyword evidence="3" id="KW-1185">Reference proteome</keyword>
<evidence type="ECO:0000256" key="1">
    <source>
        <dbReference type="SAM" id="MobiDB-lite"/>
    </source>
</evidence>
<accession>A0A9W4U702</accession>
<feature type="compositionally biased region" description="Polar residues" evidence="1">
    <location>
        <begin position="53"/>
        <end position="64"/>
    </location>
</feature>
<proteinExistence type="predicted"/>
<name>A0A9W4U702_9PLEO</name>
<gene>
    <name evidence="2" type="ORF">PDIGIT_LOCUS2586</name>
</gene>
<protein>
    <submittedName>
        <fullName evidence="2">Uncharacterized protein</fullName>
    </submittedName>
</protein>
<dbReference type="EMBL" id="CAOQHR010000002">
    <property type="protein sequence ID" value="CAI6294369.1"/>
    <property type="molecule type" value="Genomic_DNA"/>
</dbReference>
<evidence type="ECO:0000313" key="2">
    <source>
        <dbReference type="EMBL" id="CAI6294369.1"/>
    </source>
</evidence>
<evidence type="ECO:0000313" key="3">
    <source>
        <dbReference type="Proteomes" id="UP001152607"/>
    </source>
</evidence>
<comment type="caution">
    <text evidence="2">The sequence shown here is derived from an EMBL/GenBank/DDBJ whole genome shotgun (WGS) entry which is preliminary data.</text>
</comment>
<organism evidence="2 3">
    <name type="scientific">Periconia digitata</name>
    <dbReference type="NCBI Taxonomy" id="1303443"/>
    <lineage>
        <taxon>Eukaryota</taxon>
        <taxon>Fungi</taxon>
        <taxon>Dikarya</taxon>
        <taxon>Ascomycota</taxon>
        <taxon>Pezizomycotina</taxon>
        <taxon>Dothideomycetes</taxon>
        <taxon>Pleosporomycetidae</taxon>
        <taxon>Pleosporales</taxon>
        <taxon>Massarineae</taxon>
        <taxon>Periconiaceae</taxon>
        <taxon>Periconia</taxon>
    </lineage>
</organism>
<reference evidence="2" key="1">
    <citation type="submission" date="2023-01" db="EMBL/GenBank/DDBJ databases">
        <authorList>
            <person name="Van Ghelder C."/>
            <person name="Rancurel C."/>
        </authorList>
    </citation>
    <scope>NUCLEOTIDE SEQUENCE</scope>
    <source>
        <strain evidence="2">CNCM I-4278</strain>
    </source>
</reference>
<dbReference type="Proteomes" id="UP001152607">
    <property type="component" value="Unassembled WGS sequence"/>
</dbReference>
<dbReference type="AlphaFoldDB" id="A0A9W4U702"/>
<feature type="region of interest" description="Disordered" evidence="1">
    <location>
        <begin position="32"/>
        <end position="72"/>
    </location>
</feature>